<keyword evidence="8" id="KW-1185">Reference proteome</keyword>
<feature type="transmembrane region" description="Helical" evidence="6">
    <location>
        <begin position="53"/>
        <end position="75"/>
    </location>
</feature>
<dbReference type="OrthoDB" id="71600at2759"/>
<dbReference type="SUPFAM" id="SSF48652">
    <property type="entry name" value="Tetraspanin"/>
    <property type="match status" value="1"/>
</dbReference>
<dbReference type="PRINTS" id="PR00259">
    <property type="entry name" value="TMFOUR"/>
</dbReference>
<comment type="similarity">
    <text evidence="2 6">Belongs to the tetraspanin (TM4SF) family.</text>
</comment>
<dbReference type="PANTHER" id="PTHR19282">
    <property type="entry name" value="TETRASPANIN"/>
    <property type="match status" value="1"/>
</dbReference>
<accession>A0A6H5IC43</accession>
<dbReference type="AlphaFoldDB" id="A0A6H5IC43"/>
<dbReference type="Gene3D" id="1.10.1450.10">
    <property type="entry name" value="Tetraspanin"/>
    <property type="match status" value="1"/>
</dbReference>
<keyword evidence="5 6" id="KW-0472">Membrane</keyword>
<dbReference type="EMBL" id="CADCXV010000690">
    <property type="protein sequence ID" value="CAB0032852.1"/>
    <property type="molecule type" value="Genomic_DNA"/>
</dbReference>
<feature type="transmembrane region" description="Helical" evidence="6">
    <location>
        <begin position="12"/>
        <end position="33"/>
    </location>
</feature>
<dbReference type="Pfam" id="PF00335">
    <property type="entry name" value="Tetraspanin"/>
    <property type="match status" value="1"/>
</dbReference>
<dbReference type="InterPro" id="IPR018499">
    <property type="entry name" value="Tetraspanin/Peripherin"/>
</dbReference>
<gene>
    <name evidence="7" type="ORF">TBRA_LOCUS4778</name>
</gene>
<dbReference type="InterPro" id="IPR018503">
    <property type="entry name" value="Tetraspanin_CS"/>
</dbReference>
<evidence type="ECO:0000256" key="2">
    <source>
        <dbReference type="ARBA" id="ARBA00006840"/>
    </source>
</evidence>
<evidence type="ECO:0000313" key="7">
    <source>
        <dbReference type="EMBL" id="CAB0032852.1"/>
    </source>
</evidence>
<sequence length="241" mass="26479">MGCASGCVRWLLFLFNFLFALGGLAILASGVAIRVNLSDYEQFKEMPVSVIPASLLITIGAIIFVIAFFGCCGALRESYCMIIMFALLLILLLIAQVSAGAYAFVKFKDSDLKEKFNQGLQKSYLQYFTGPTQIRDGIDAMQGLVECCGYNGSFDFPNLPKNDKHIIPGSCCRKYGPGDVCTIDREIFPNSCKDNVYSLLMKYAVYLAALCISVAFIELIGVIFAFCLASSVRNAERGYKV</sequence>
<dbReference type="Proteomes" id="UP000479190">
    <property type="component" value="Unassembled WGS sequence"/>
</dbReference>
<feature type="transmembrane region" description="Helical" evidence="6">
    <location>
        <begin position="82"/>
        <end position="105"/>
    </location>
</feature>
<comment type="subcellular location">
    <subcellularLocation>
        <location evidence="1 6">Membrane</location>
        <topology evidence="1 6">Multi-pass membrane protein</topology>
    </subcellularLocation>
</comment>
<evidence type="ECO:0000256" key="6">
    <source>
        <dbReference type="RuleBase" id="RU361218"/>
    </source>
</evidence>
<evidence type="ECO:0000256" key="4">
    <source>
        <dbReference type="ARBA" id="ARBA00022989"/>
    </source>
</evidence>
<organism evidence="7 8">
    <name type="scientific">Trichogramma brassicae</name>
    <dbReference type="NCBI Taxonomy" id="86971"/>
    <lineage>
        <taxon>Eukaryota</taxon>
        <taxon>Metazoa</taxon>
        <taxon>Ecdysozoa</taxon>
        <taxon>Arthropoda</taxon>
        <taxon>Hexapoda</taxon>
        <taxon>Insecta</taxon>
        <taxon>Pterygota</taxon>
        <taxon>Neoptera</taxon>
        <taxon>Endopterygota</taxon>
        <taxon>Hymenoptera</taxon>
        <taxon>Apocrita</taxon>
        <taxon>Proctotrupomorpha</taxon>
        <taxon>Chalcidoidea</taxon>
        <taxon>Trichogrammatidae</taxon>
        <taxon>Trichogramma</taxon>
    </lineage>
</organism>
<reference evidence="7 8" key="1">
    <citation type="submission" date="2020-02" db="EMBL/GenBank/DDBJ databases">
        <authorList>
            <person name="Ferguson B K."/>
        </authorList>
    </citation>
    <scope>NUCLEOTIDE SEQUENCE [LARGE SCALE GENOMIC DNA]</scope>
</reference>
<keyword evidence="3 6" id="KW-0812">Transmembrane</keyword>
<feature type="transmembrane region" description="Helical" evidence="6">
    <location>
        <begin position="203"/>
        <end position="229"/>
    </location>
</feature>
<keyword evidence="4 6" id="KW-1133">Transmembrane helix</keyword>
<proteinExistence type="inferred from homology"/>
<evidence type="ECO:0000256" key="5">
    <source>
        <dbReference type="ARBA" id="ARBA00023136"/>
    </source>
</evidence>
<dbReference type="PROSITE" id="PS00421">
    <property type="entry name" value="TM4_1"/>
    <property type="match status" value="1"/>
</dbReference>
<evidence type="ECO:0000256" key="3">
    <source>
        <dbReference type="ARBA" id="ARBA00022692"/>
    </source>
</evidence>
<dbReference type="InterPro" id="IPR008952">
    <property type="entry name" value="Tetraspanin_EC2_sf"/>
</dbReference>
<dbReference type="PANTHER" id="PTHR19282:SF544">
    <property type="entry name" value="TETRASPANIN"/>
    <property type="match status" value="1"/>
</dbReference>
<dbReference type="PIRSF" id="PIRSF002419">
    <property type="entry name" value="Tetraspanin"/>
    <property type="match status" value="1"/>
</dbReference>
<dbReference type="GO" id="GO:0005886">
    <property type="term" value="C:plasma membrane"/>
    <property type="evidence" value="ECO:0007669"/>
    <property type="project" value="TreeGrafter"/>
</dbReference>
<protein>
    <recommendedName>
        <fullName evidence="6">Tetraspanin</fullName>
    </recommendedName>
</protein>
<name>A0A6H5IC43_9HYME</name>
<evidence type="ECO:0000256" key="1">
    <source>
        <dbReference type="ARBA" id="ARBA00004141"/>
    </source>
</evidence>
<evidence type="ECO:0000313" key="8">
    <source>
        <dbReference type="Proteomes" id="UP000479190"/>
    </source>
</evidence>
<dbReference type="InterPro" id="IPR000301">
    <property type="entry name" value="Tetraspanin_animals"/>
</dbReference>